<dbReference type="InterPro" id="IPR027267">
    <property type="entry name" value="AH/BAR_dom_sf"/>
</dbReference>
<dbReference type="PROSITE" id="PS50003">
    <property type="entry name" value="PH_DOMAIN"/>
    <property type="match status" value="1"/>
</dbReference>
<protein>
    <recommendedName>
        <fullName evidence="3">PH domain-containing protein</fullName>
    </recommendedName>
</protein>
<feature type="region of interest" description="Disordered" evidence="2">
    <location>
        <begin position="1"/>
        <end position="47"/>
    </location>
</feature>
<feature type="region of interest" description="Disordered" evidence="2">
    <location>
        <begin position="442"/>
        <end position="524"/>
    </location>
</feature>
<dbReference type="Pfam" id="PF20399">
    <property type="entry name" value="PH_20"/>
    <property type="match status" value="1"/>
</dbReference>
<evidence type="ECO:0000313" key="5">
    <source>
        <dbReference type="Proteomes" id="UP000606974"/>
    </source>
</evidence>
<dbReference type="InterPro" id="IPR043453">
    <property type="entry name" value="Slm1_PH"/>
</dbReference>
<dbReference type="Gene3D" id="2.30.29.30">
    <property type="entry name" value="Pleckstrin-homology domain (PH domain)/Phosphotyrosine-binding domain (PTB)"/>
    <property type="match status" value="1"/>
</dbReference>
<dbReference type="InterPro" id="IPR011993">
    <property type="entry name" value="PH-like_dom_sf"/>
</dbReference>
<dbReference type="AlphaFoldDB" id="A0A8H7AFC8"/>
<dbReference type="SUPFAM" id="SSF103657">
    <property type="entry name" value="BAR/IMD domain-like"/>
    <property type="match status" value="1"/>
</dbReference>
<feature type="compositionally biased region" description="Polar residues" evidence="2">
    <location>
        <begin position="23"/>
        <end position="33"/>
    </location>
</feature>
<feature type="domain" description="PH" evidence="3">
    <location>
        <begin position="315"/>
        <end position="426"/>
    </location>
</feature>
<dbReference type="SMART" id="SM00233">
    <property type="entry name" value="PH"/>
    <property type="match status" value="1"/>
</dbReference>
<feature type="compositionally biased region" description="Polar residues" evidence="2">
    <location>
        <begin position="485"/>
        <end position="502"/>
    </location>
</feature>
<keyword evidence="5" id="KW-1185">Reference proteome</keyword>
<dbReference type="InterPro" id="IPR001849">
    <property type="entry name" value="PH_domain"/>
</dbReference>
<comment type="caution">
    <text evidence="4">The sequence shown here is derived from an EMBL/GenBank/DDBJ whole genome shotgun (WGS) entry which is preliminary data.</text>
</comment>
<dbReference type="InterPro" id="IPR046868">
    <property type="entry name" value="BAR_4"/>
</dbReference>
<dbReference type="PANTHER" id="PTHR31941">
    <property type="entry name" value="CYTOSKELETAL SIGNALING PROTEIN SLM1"/>
    <property type="match status" value="1"/>
</dbReference>
<dbReference type="OrthoDB" id="2264563at2759"/>
<dbReference type="CDD" id="cd13311">
    <property type="entry name" value="PH_Slm1"/>
    <property type="match status" value="1"/>
</dbReference>
<evidence type="ECO:0000256" key="2">
    <source>
        <dbReference type="SAM" id="MobiDB-lite"/>
    </source>
</evidence>
<dbReference type="InterPro" id="IPR046869">
    <property type="entry name" value="SLM1/RGC1-like_PH"/>
</dbReference>
<reference evidence="4" key="1">
    <citation type="submission" date="2020-02" db="EMBL/GenBank/DDBJ databases">
        <authorList>
            <person name="Palmer J.M."/>
        </authorList>
    </citation>
    <scope>NUCLEOTIDE SEQUENCE</scope>
    <source>
        <strain evidence="4">EPUS1.4</strain>
        <tissue evidence="4">Thallus</tissue>
    </source>
</reference>
<dbReference type="EMBL" id="JAACFV010000061">
    <property type="protein sequence ID" value="KAF7507923.1"/>
    <property type="molecule type" value="Genomic_DNA"/>
</dbReference>
<dbReference type="SUPFAM" id="SSF50729">
    <property type="entry name" value="PH domain-like"/>
    <property type="match status" value="1"/>
</dbReference>
<evidence type="ECO:0000313" key="4">
    <source>
        <dbReference type="EMBL" id="KAF7507923.1"/>
    </source>
</evidence>
<evidence type="ECO:0000259" key="3">
    <source>
        <dbReference type="PROSITE" id="PS50003"/>
    </source>
</evidence>
<dbReference type="Proteomes" id="UP000606974">
    <property type="component" value="Unassembled WGS sequence"/>
</dbReference>
<evidence type="ECO:0000256" key="1">
    <source>
        <dbReference type="ARBA" id="ARBA00022553"/>
    </source>
</evidence>
<keyword evidence="1" id="KW-0597">Phosphoprotein</keyword>
<accession>A0A8H7AFC8</accession>
<gene>
    <name evidence="4" type="ORF">GJ744_009957</name>
</gene>
<dbReference type="Pfam" id="PF20400">
    <property type="entry name" value="BAR_4"/>
    <property type="match status" value="1"/>
</dbReference>
<dbReference type="Gene3D" id="1.20.1270.60">
    <property type="entry name" value="Arfaptin homology (AH) domain/BAR domain"/>
    <property type="match status" value="1"/>
</dbReference>
<sequence length="524" mass="57234">MRKRSGLKPPSYEYAMAAHQQHSDLPTRTNTNASEEDAIPEGDPSNTPGLLLERLQAWKHMVSYLEEYIGAVGKGQHSEAKEQERILKTLSKPLKQGHHFDQENRGVAGLFENIRSNTQAIANLHDETAKNISGTVLPMLERLHKEIKAKGKELGSGAAKQSKAVDKARNASQKHIELLGQYTANFDSAGGKVDAAHDPYVLQRGIYHRLNQQILEENNNRNDLLTVQNSFQQFEAHVLTIVQNALGSFSQFMGGQAERHRAMYGDMASTAQKVPLDFEWRGFIKRNENLLINPDAPARSMSNITFPNQGHRATKPLIEGSLERKSHGIGALTGYKTGYYALTPAGYLHEFKDNNDFQKDPIPELSLYLPDCSIGGVDGVKFHVKGKDVSGGKLTSKMHLSSEYQFKAHTPADAQQWHSIIMSQAGKTTDSVPASPIERKVGGGGVAATLEPGSTGTNVQQQQQSISGTGATPTSAAAGEKMMSPTENTGYIQNTSPQQSAGATGPGSHFYGTPATNEMEERKY</sequence>
<proteinExistence type="predicted"/>
<feature type="compositionally biased region" description="Low complexity" evidence="2">
    <location>
        <begin position="465"/>
        <end position="479"/>
    </location>
</feature>
<organism evidence="4 5">
    <name type="scientific">Endocarpon pusillum</name>
    <dbReference type="NCBI Taxonomy" id="364733"/>
    <lineage>
        <taxon>Eukaryota</taxon>
        <taxon>Fungi</taxon>
        <taxon>Dikarya</taxon>
        <taxon>Ascomycota</taxon>
        <taxon>Pezizomycotina</taxon>
        <taxon>Eurotiomycetes</taxon>
        <taxon>Chaetothyriomycetidae</taxon>
        <taxon>Verrucariales</taxon>
        <taxon>Verrucariaceae</taxon>
        <taxon>Endocarpon</taxon>
    </lineage>
</organism>
<dbReference type="PANTHER" id="PTHR31941:SF1">
    <property type="entry name" value="CYTOSKELETAL SIGNALING PROTEIN SLM1"/>
    <property type="match status" value="1"/>
</dbReference>
<name>A0A8H7AFC8_9EURO</name>
<feature type="compositionally biased region" description="Polar residues" evidence="2">
    <location>
        <begin position="452"/>
        <end position="464"/>
    </location>
</feature>